<name>F6T435_CIOIN</name>
<evidence type="ECO:0000256" key="5">
    <source>
        <dbReference type="ARBA" id="ARBA00022679"/>
    </source>
</evidence>
<keyword evidence="4 11" id="KW-0328">Glycosyltransferase</keyword>
<comment type="similarity">
    <text evidence="3 11">Belongs to the glycosyltransferase 10 family.</text>
</comment>
<evidence type="ECO:0000256" key="8">
    <source>
        <dbReference type="ARBA" id="ARBA00022989"/>
    </source>
</evidence>
<proteinExistence type="inferred from homology"/>
<keyword evidence="15" id="KW-1185">Reference proteome</keyword>
<dbReference type="PANTHER" id="PTHR11929">
    <property type="entry name" value="ALPHA- 1,3 -FUCOSYLTRANSFERASE"/>
    <property type="match status" value="1"/>
</dbReference>
<reference evidence="14" key="3">
    <citation type="submission" date="2025-09" db="UniProtKB">
        <authorList>
            <consortium name="Ensembl"/>
        </authorList>
    </citation>
    <scope>IDENTIFICATION</scope>
</reference>
<evidence type="ECO:0000313" key="15">
    <source>
        <dbReference type="Proteomes" id="UP000008144"/>
    </source>
</evidence>
<evidence type="ECO:0000256" key="1">
    <source>
        <dbReference type="ARBA" id="ARBA00004167"/>
    </source>
</evidence>
<dbReference type="InterPro" id="IPR038577">
    <property type="entry name" value="GT10-like_C_sf"/>
</dbReference>
<dbReference type="SUPFAM" id="SSF53756">
    <property type="entry name" value="UDP-Glycosyltransferase/glycogen phosphorylase"/>
    <property type="match status" value="1"/>
</dbReference>
<comment type="pathway">
    <text evidence="2">Protein modification; protein glycosylation.</text>
</comment>
<dbReference type="InterPro" id="IPR055270">
    <property type="entry name" value="Glyco_tran_10_C"/>
</dbReference>
<sequence>RRRGDQIYVWYSPESTSSVRNFHQTSMNNYEDVFNLTMTYRRDSDVINPYGTLPSIKSSLLEQHDSLSNIVDCNIILLFDMKKNGIIWVASNCGVTSGAKMRMKIVEDLKRSQVGWMLDVYGLCGDGKTFTQDRSGFNNMNELIKSYKFYLAFENSYHCRDYITEKFWENSLLNAVVPVVWGPTREDVMTVAPPHSFIHVEDFKNISDLADYLLYLDRNDTAYREYFNWWFEPTEDIEEPVALCKLCLMYESRKRRPSSIKNLKHLFYDRENEECLTKTTVVKTEYA</sequence>
<keyword evidence="10" id="KW-0325">Glycoprotein</keyword>
<dbReference type="InterPro" id="IPR001503">
    <property type="entry name" value="Glyco_trans_10"/>
</dbReference>
<keyword evidence="8" id="KW-1133">Transmembrane helix</keyword>
<reference evidence="14" key="2">
    <citation type="submission" date="2025-08" db="UniProtKB">
        <authorList>
            <consortium name="Ensembl"/>
        </authorList>
    </citation>
    <scope>IDENTIFICATION</scope>
</reference>
<evidence type="ECO:0000313" key="14">
    <source>
        <dbReference type="Ensembl" id="ENSCINP00000029260.2"/>
    </source>
</evidence>
<gene>
    <name evidence="14" type="primary">LOC100186547</name>
</gene>
<evidence type="ECO:0000256" key="3">
    <source>
        <dbReference type="ARBA" id="ARBA00008919"/>
    </source>
</evidence>
<comment type="subcellular location">
    <subcellularLocation>
        <location evidence="11">Golgi apparatus</location>
        <location evidence="11">Golgi stack membrane</location>
        <topology evidence="11">Single-pass type II membrane protein</topology>
    </subcellularLocation>
    <subcellularLocation>
        <location evidence="1">Membrane</location>
        <topology evidence="1">Single-pass membrane protein</topology>
    </subcellularLocation>
</comment>
<dbReference type="PANTHER" id="PTHR11929:SF145">
    <property type="entry name" value="ALPHA-(1,3)-FUCOSYLTRANSFERASE FUT-1"/>
    <property type="match status" value="1"/>
</dbReference>
<keyword evidence="6 11" id="KW-0812">Transmembrane</keyword>
<keyword evidence="11" id="KW-0333">Golgi apparatus</keyword>
<keyword evidence="9" id="KW-0472">Membrane</keyword>
<dbReference type="Proteomes" id="UP000008144">
    <property type="component" value="Unassembled WGS sequence"/>
</dbReference>
<evidence type="ECO:0000256" key="6">
    <source>
        <dbReference type="ARBA" id="ARBA00022692"/>
    </source>
</evidence>
<organism evidence="14 15">
    <name type="scientific">Ciona intestinalis</name>
    <name type="common">Transparent sea squirt</name>
    <name type="synonym">Ascidia intestinalis</name>
    <dbReference type="NCBI Taxonomy" id="7719"/>
    <lineage>
        <taxon>Eukaryota</taxon>
        <taxon>Metazoa</taxon>
        <taxon>Chordata</taxon>
        <taxon>Tunicata</taxon>
        <taxon>Ascidiacea</taxon>
        <taxon>Phlebobranchia</taxon>
        <taxon>Cionidae</taxon>
        <taxon>Ciona</taxon>
    </lineage>
</organism>
<evidence type="ECO:0000256" key="4">
    <source>
        <dbReference type="ARBA" id="ARBA00022676"/>
    </source>
</evidence>
<keyword evidence="5 11" id="KW-0808">Transferase</keyword>
<dbReference type="EC" id="2.4.1.-" evidence="11"/>
<dbReference type="UniPathway" id="UPA00378"/>
<evidence type="ECO:0000256" key="2">
    <source>
        <dbReference type="ARBA" id="ARBA00004922"/>
    </source>
</evidence>
<protein>
    <recommendedName>
        <fullName evidence="11">Fucosyltransferase</fullName>
        <ecNumber evidence="11">2.4.1.-</ecNumber>
    </recommendedName>
</protein>
<dbReference type="AlphaFoldDB" id="F6T435"/>
<dbReference type="Pfam" id="PF17039">
    <property type="entry name" value="Glyco_tran_10_N"/>
    <property type="match status" value="1"/>
</dbReference>
<accession>F6T435</accession>
<dbReference type="HOGENOM" id="CLU_032075_2_0_1"/>
<dbReference type="FunFam" id="3.40.50.11660:FF:000007">
    <property type="entry name" value="alpha-(1,3)-fucosyltransferase 6-like"/>
    <property type="match status" value="1"/>
</dbReference>
<evidence type="ECO:0000256" key="11">
    <source>
        <dbReference type="RuleBase" id="RU003832"/>
    </source>
</evidence>
<evidence type="ECO:0000256" key="10">
    <source>
        <dbReference type="ARBA" id="ARBA00023180"/>
    </source>
</evidence>
<feature type="domain" description="Fucosyltransferase N-terminal" evidence="13">
    <location>
        <begin position="2"/>
        <end position="51"/>
    </location>
</feature>
<evidence type="ECO:0000259" key="13">
    <source>
        <dbReference type="Pfam" id="PF17039"/>
    </source>
</evidence>
<dbReference type="OMA" id="VWYSPES"/>
<dbReference type="GO" id="GO:0032580">
    <property type="term" value="C:Golgi cisterna membrane"/>
    <property type="evidence" value="ECO:0007669"/>
    <property type="project" value="UniProtKB-SubCell"/>
</dbReference>
<evidence type="ECO:0000256" key="7">
    <source>
        <dbReference type="ARBA" id="ARBA00022968"/>
    </source>
</evidence>
<dbReference type="InterPro" id="IPR031481">
    <property type="entry name" value="Glyco_tran_10_N"/>
</dbReference>
<evidence type="ECO:0000256" key="9">
    <source>
        <dbReference type="ARBA" id="ARBA00023136"/>
    </source>
</evidence>
<dbReference type="InParanoid" id="F6T435"/>
<keyword evidence="7" id="KW-0735">Signal-anchor</keyword>
<reference evidence="15" key="1">
    <citation type="journal article" date="2002" name="Science">
        <title>The draft genome of Ciona intestinalis: insights into chordate and vertebrate origins.</title>
        <authorList>
            <person name="Dehal P."/>
            <person name="Satou Y."/>
            <person name="Campbell R.K."/>
            <person name="Chapman J."/>
            <person name="Degnan B."/>
            <person name="De Tomaso A."/>
            <person name="Davidson B."/>
            <person name="Di Gregorio A."/>
            <person name="Gelpke M."/>
            <person name="Goodstein D.M."/>
            <person name="Harafuji N."/>
            <person name="Hastings K.E."/>
            <person name="Ho I."/>
            <person name="Hotta K."/>
            <person name="Huang W."/>
            <person name="Kawashima T."/>
            <person name="Lemaire P."/>
            <person name="Martinez D."/>
            <person name="Meinertzhagen I.A."/>
            <person name="Necula S."/>
            <person name="Nonaka M."/>
            <person name="Putnam N."/>
            <person name="Rash S."/>
            <person name="Saiga H."/>
            <person name="Satake M."/>
            <person name="Terry A."/>
            <person name="Yamada L."/>
            <person name="Wang H.G."/>
            <person name="Awazu S."/>
            <person name="Azumi K."/>
            <person name="Boore J."/>
            <person name="Branno M."/>
            <person name="Chin-Bow S."/>
            <person name="DeSantis R."/>
            <person name="Doyle S."/>
            <person name="Francino P."/>
            <person name="Keys D.N."/>
            <person name="Haga S."/>
            <person name="Hayashi H."/>
            <person name="Hino K."/>
            <person name="Imai K.S."/>
            <person name="Inaba K."/>
            <person name="Kano S."/>
            <person name="Kobayashi K."/>
            <person name="Kobayashi M."/>
            <person name="Lee B.I."/>
            <person name="Makabe K.W."/>
            <person name="Manohar C."/>
            <person name="Matassi G."/>
            <person name="Medina M."/>
            <person name="Mochizuki Y."/>
            <person name="Mount S."/>
            <person name="Morishita T."/>
            <person name="Miura S."/>
            <person name="Nakayama A."/>
            <person name="Nishizaka S."/>
            <person name="Nomoto H."/>
            <person name="Ohta F."/>
            <person name="Oishi K."/>
            <person name="Rigoutsos I."/>
            <person name="Sano M."/>
            <person name="Sasaki A."/>
            <person name="Sasakura Y."/>
            <person name="Shoguchi E."/>
            <person name="Shin-i T."/>
            <person name="Spagnuolo A."/>
            <person name="Stainier D."/>
            <person name="Suzuki M.M."/>
            <person name="Tassy O."/>
            <person name="Takatori N."/>
            <person name="Tokuoka M."/>
            <person name="Yagi K."/>
            <person name="Yoshizaki F."/>
            <person name="Wada S."/>
            <person name="Zhang C."/>
            <person name="Hyatt P.D."/>
            <person name="Larimer F."/>
            <person name="Detter C."/>
            <person name="Doggett N."/>
            <person name="Glavina T."/>
            <person name="Hawkins T."/>
            <person name="Richardson P."/>
            <person name="Lucas S."/>
            <person name="Kohara Y."/>
            <person name="Levine M."/>
            <person name="Satoh N."/>
            <person name="Rokhsar D.S."/>
        </authorList>
    </citation>
    <scope>NUCLEOTIDE SEQUENCE [LARGE SCALE GENOMIC DNA]</scope>
</reference>
<dbReference type="Ensembl" id="ENSCINT00000029506.2">
    <property type="protein sequence ID" value="ENSCINP00000029260.2"/>
    <property type="gene ID" value="ENSCING00000019214.1"/>
</dbReference>
<dbReference type="Gene3D" id="3.40.50.11660">
    <property type="entry name" value="Glycosyl transferase family 10, C-terminal domain"/>
    <property type="match status" value="1"/>
</dbReference>
<dbReference type="GeneTree" id="ENSGT00940000159014"/>
<feature type="domain" description="Fucosyltransferase C-terminal" evidence="12">
    <location>
        <begin position="81"/>
        <end position="264"/>
    </location>
</feature>
<evidence type="ECO:0000259" key="12">
    <source>
        <dbReference type="Pfam" id="PF00852"/>
    </source>
</evidence>
<dbReference type="GO" id="GO:0046920">
    <property type="term" value="F:alpha-(1-&gt;3)-fucosyltransferase activity"/>
    <property type="evidence" value="ECO:0000318"/>
    <property type="project" value="GO_Central"/>
</dbReference>
<dbReference type="Pfam" id="PF00852">
    <property type="entry name" value="Glyco_transf_10"/>
    <property type="match status" value="1"/>
</dbReference>